<dbReference type="AlphaFoldDB" id="A0A0A9DRL0"/>
<proteinExistence type="predicted"/>
<name>A0A0A9DRL0_ARUDO</name>
<dbReference type="EMBL" id="GBRH01206706">
    <property type="protein sequence ID" value="JAD91189.1"/>
    <property type="molecule type" value="Transcribed_RNA"/>
</dbReference>
<reference evidence="1" key="1">
    <citation type="submission" date="2014-09" db="EMBL/GenBank/DDBJ databases">
        <authorList>
            <person name="Magalhaes I.L.F."/>
            <person name="Oliveira U."/>
            <person name="Santos F.R."/>
            <person name="Vidigal T.H.D.A."/>
            <person name="Brescovit A.D."/>
            <person name="Santos A.J."/>
        </authorList>
    </citation>
    <scope>NUCLEOTIDE SEQUENCE</scope>
    <source>
        <tissue evidence="1">Shoot tissue taken approximately 20 cm above the soil surface</tissue>
    </source>
</reference>
<reference evidence="1" key="2">
    <citation type="journal article" date="2015" name="Data Brief">
        <title>Shoot transcriptome of the giant reed, Arundo donax.</title>
        <authorList>
            <person name="Barrero R.A."/>
            <person name="Guerrero F.D."/>
            <person name="Moolhuijzen P."/>
            <person name="Goolsby J.A."/>
            <person name="Tidwell J."/>
            <person name="Bellgard S.E."/>
            <person name="Bellgard M.I."/>
        </authorList>
    </citation>
    <scope>NUCLEOTIDE SEQUENCE</scope>
    <source>
        <tissue evidence="1">Shoot tissue taken approximately 20 cm above the soil surface</tissue>
    </source>
</reference>
<evidence type="ECO:0000313" key="1">
    <source>
        <dbReference type="EMBL" id="JAD91189.1"/>
    </source>
</evidence>
<organism evidence="1">
    <name type="scientific">Arundo donax</name>
    <name type="common">Giant reed</name>
    <name type="synonym">Donax arundinaceus</name>
    <dbReference type="NCBI Taxonomy" id="35708"/>
    <lineage>
        <taxon>Eukaryota</taxon>
        <taxon>Viridiplantae</taxon>
        <taxon>Streptophyta</taxon>
        <taxon>Embryophyta</taxon>
        <taxon>Tracheophyta</taxon>
        <taxon>Spermatophyta</taxon>
        <taxon>Magnoliopsida</taxon>
        <taxon>Liliopsida</taxon>
        <taxon>Poales</taxon>
        <taxon>Poaceae</taxon>
        <taxon>PACMAD clade</taxon>
        <taxon>Arundinoideae</taxon>
        <taxon>Arundineae</taxon>
        <taxon>Arundo</taxon>
    </lineage>
</organism>
<sequence length="55" mass="6382">MFSQTTLGDQSKISLTDPFKIPIKRTIIVGQYYNQQVKFPALWSHYAHRILIACL</sequence>
<accession>A0A0A9DRL0</accession>
<protein>
    <submittedName>
        <fullName evidence="1">AGO911</fullName>
    </submittedName>
</protein>